<feature type="compositionally biased region" description="Basic and acidic residues" evidence="1">
    <location>
        <begin position="250"/>
        <end position="259"/>
    </location>
</feature>
<name>A0ABV8GD47_9ACTN</name>
<accession>A0ABV8GD47</accession>
<dbReference type="RefSeq" id="WP_379530266.1">
    <property type="nucleotide sequence ID" value="NZ_JBHSBI010000012.1"/>
</dbReference>
<feature type="compositionally biased region" description="Pro residues" evidence="1">
    <location>
        <begin position="389"/>
        <end position="399"/>
    </location>
</feature>
<dbReference type="PANTHER" id="PTHR36454">
    <property type="entry name" value="LMO2823 PROTEIN"/>
    <property type="match status" value="1"/>
</dbReference>
<feature type="compositionally biased region" description="Polar residues" evidence="1">
    <location>
        <begin position="275"/>
        <end position="290"/>
    </location>
</feature>
<gene>
    <name evidence="2" type="ORF">ACFOY2_23650</name>
</gene>
<dbReference type="EMBL" id="JBHSBI010000012">
    <property type="protein sequence ID" value="MFC4010242.1"/>
    <property type="molecule type" value="Genomic_DNA"/>
</dbReference>
<feature type="compositionally biased region" description="Polar residues" evidence="1">
    <location>
        <begin position="344"/>
        <end position="369"/>
    </location>
</feature>
<evidence type="ECO:0000313" key="3">
    <source>
        <dbReference type="Proteomes" id="UP001595851"/>
    </source>
</evidence>
<feature type="compositionally biased region" description="Polar residues" evidence="1">
    <location>
        <begin position="64"/>
        <end position="81"/>
    </location>
</feature>
<reference evidence="3" key="1">
    <citation type="journal article" date="2019" name="Int. J. Syst. Evol. Microbiol.">
        <title>The Global Catalogue of Microorganisms (GCM) 10K type strain sequencing project: providing services to taxonomists for standard genome sequencing and annotation.</title>
        <authorList>
            <consortium name="The Broad Institute Genomics Platform"/>
            <consortium name="The Broad Institute Genome Sequencing Center for Infectious Disease"/>
            <person name="Wu L."/>
            <person name="Ma J."/>
        </authorList>
    </citation>
    <scope>NUCLEOTIDE SEQUENCE [LARGE SCALE GENOMIC DNA]</scope>
    <source>
        <strain evidence="3">TBRC 1276</strain>
    </source>
</reference>
<feature type="region of interest" description="Disordered" evidence="1">
    <location>
        <begin position="64"/>
        <end position="87"/>
    </location>
</feature>
<protein>
    <submittedName>
        <fullName evidence="2">DUF1015 family protein</fullName>
    </submittedName>
</protein>
<feature type="region of interest" description="Disordered" evidence="1">
    <location>
        <begin position="250"/>
        <end position="415"/>
    </location>
</feature>
<organism evidence="2 3">
    <name type="scientific">Nonomuraea purpurea</name>
    <dbReference type="NCBI Taxonomy" id="1849276"/>
    <lineage>
        <taxon>Bacteria</taxon>
        <taxon>Bacillati</taxon>
        <taxon>Actinomycetota</taxon>
        <taxon>Actinomycetes</taxon>
        <taxon>Streptosporangiales</taxon>
        <taxon>Streptosporangiaceae</taxon>
        <taxon>Nonomuraea</taxon>
    </lineage>
</organism>
<comment type="caution">
    <text evidence="2">The sequence shown here is derived from an EMBL/GenBank/DDBJ whole genome shotgun (WGS) entry which is preliminary data.</text>
</comment>
<evidence type="ECO:0000256" key="1">
    <source>
        <dbReference type="SAM" id="MobiDB-lite"/>
    </source>
</evidence>
<dbReference type="PANTHER" id="PTHR36454:SF1">
    <property type="entry name" value="DUF1015 DOMAIN-CONTAINING PROTEIN"/>
    <property type="match status" value="1"/>
</dbReference>
<proteinExistence type="predicted"/>
<keyword evidence="3" id="KW-1185">Reference proteome</keyword>
<evidence type="ECO:0000313" key="2">
    <source>
        <dbReference type="EMBL" id="MFC4010242.1"/>
    </source>
</evidence>
<dbReference type="InterPro" id="IPR008323">
    <property type="entry name" value="UCP033563"/>
</dbReference>
<dbReference type="Proteomes" id="UP001595851">
    <property type="component" value="Unassembled WGS sequence"/>
</dbReference>
<sequence length="606" mass="64356">MGTPELPVPDGLVLRPFRGVRFTVEDPAKVTSPPYDLISDADVDALLDSHPNNVVRLILPYSSQSNSSTAKPNAETPSGTHSPRVETPLETRYTKARDTLRAWLDSGVLVPDDVPALYVYEQSGPNVLQRGLIGDVGLVDPGQGIILPHEDVVPGPIADRLALMSTTQANLEPIFLLYDGDNGTATRLVNEVAAKRRPLITAQTEDGLTHRIWAITDTTEIAAINADLHPRQALIADGHHRYATYRVLQRQERAAHRQEQQPPAPPPSDSKEPSNSKAPTTPANLPSTPKLTGPSELLSTKAADGSGEPSNTQEPTPPDQLASTQQPSPPEEPANAQKPISLKGPSSTERPTSPREASSPQKGSSSTEPSSEKAPNGTSHIAPKAEVPSPTPTPTPAPTPASAASPAPTPAPAPASAIGPWDFGLALLVDSTAYPPDLKAIHRVIPGLPLAEATTKARAAWRVDDYDDLAQGLAALEEAQEPAFLLAGTGGSHLLTQPDPVQLAQAMPTDHSDRWNSLNTSILTEFVLPKLWNMRDDEQAVRIVHHDTKAATQLAIQTGGTAVILKPLSPANVFAIAAGGERVPRKSTSFGPKPRTGLVLRTFAID</sequence>
<dbReference type="Pfam" id="PF06245">
    <property type="entry name" value="DUF1015"/>
    <property type="match status" value="1"/>
</dbReference>